<reference evidence="2 3" key="2">
    <citation type="submission" date="2017-10" db="EMBL/GenBank/DDBJ databases">
        <title>Bacterial endophytes that colonize and modify switchgrass growth.</title>
        <authorList>
            <person name="Debolt S."/>
        </authorList>
    </citation>
    <scope>NUCLEOTIDE SEQUENCE [LARGE SCALE GENOMIC DNA]</scope>
    <source>
        <strain evidence="2 3">A2-S9</strain>
    </source>
</reference>
<comment type="caution">
    <text evidence="2">The sequence shown here is derived from an EMBL/GenBank/DDBJ whole genome shotgun (WGS) entry which is preliminary data.</text>
</comment>
<name>A0A7Z1GQ77_9PSED</name>
<feature type="transmembrane region" description="Helical" evidence="1">
    <location>
        <begin position="131"/>
        <end position="150"/>
    </location>
</feature>
<protein>
    <submittedName>
        <fullName evidence="2">Uncharacterized protein</fullName>
    </submittedName>
</protein>
<proteinExistence type="predicted"/>
<feature type="transmembrane region" description="Helical" evidence="1">
    <location>
        <begin position="43"/>
        <end position="63"/>
    </location>
</feature>
<keyword evidence="1" id="KW-0472">Membrane</keyword>
<feature type="transmembrane region" description="Helical" evidence="1">
    <location>
        <begin position="103"/>
        <end position="125"/>
    </location>
</feature>
<keyword evidence="1" id="KW-0812">Transmembrane</keyword>
<accession>A0A7Z1GQ77</accession>
<feature type="transmembrane region" description="Helical" evidence="1">
    <location>
        <begin position="255"/>
        <end position="277"/>
    </location>
</feature>
<dbReference type="Proteomes" id="UP000221580">
    <property type="component" value="Unassembled WGS sequence"/>
</dbReference>
<keyword evidence="1" id="KW-1133">Transmembrane helix</keyword>
<evidence type="ECO:0000313" key="3">
    <source>
        <dbReference type="Proteomes" id="UP000221580"/>
    </source>
</evidence>
<dbReference type="AlphaFoldDB" id="A0A7Z1GQ77"/>
<evidence type="ECO:0000313" key="2">
    <source>
        <dbReference type="EMBL" id="PFG69375.1"/>
    </source>
</evidence>
<feature type="transmembrane region" description="Helical" evidence="1">
    <location>
        <begin position="69"/>
        <end position="91"/>
    </location>
</feature>
<organism evidence="2 3">
    <name type="scientific">Pseudomonas poae</name>
    <dbReference type="NCBI Taxonomy" id="200451"/>
    <lineage>
        <taxon>Bacteria</taxon>
        <taxon>Pseudomonadati</taxon>
        <taxon>Pseudomonadota</taxon>
        <taxon>Gammaproteobacteria</taxon>
        <taxon>Pseudomonadales</taxon>
        <taxon>Pseudomonadaceae</taxon>
        <taxon>Pseudomonas</taxon>
    </lineage>
</organism>
<evidence type="ECO:0000256" key="1">
    <source>
        <dbReference type="SAM" id="Phobius"/>
    </source>
</evidence>
<dbReference type="EMBL" id="PDJN01000002">
    <property type="protein sequence ID" value="PFG69375.1"/>
    <property type="molecule type" value="Genomic_DNA"/>
</dbReference>
<feature type="transmembrane region" description="Helical" evidence="1">
    <location>
        <begin position="171"/>
        <end position="188"/>
    </location>
</feature>
<sequence length="310" mass="34331">MAILITIQMLCGLFLINPVGQHINLNTHRWWDDKTIIPRLKSYRSYVIASSTFGAIIALGVFPPTNSTMIIFNIFPVFAMVVAGTWNATFIPMLNMLGFRGHSVFWSIVTSSTSLVTSILLVAIWTSATSWFVGQAIGMAVGALGARYQLNKQVSVEIRRQPKIPLLSKDVIISYCLPLSLAAGLMWIQLSGYRFAIQFYWGLAQLGFIAVGLQLAGQIWALIESLAIQFLYPFFFRRVSEQSDNSEIELAVSDLLNTLVPTYLLIAGLTILTAPYLLKLLVAPEYSDAWLFVAAGAIVELCRALGKSPW</sequence>
<gene>
    <name evidence="2" type="ORF">DM05_3122</name>
</gene>
<reference evidence="2 3" key="1">
    <citation type="submission" date="2017-09" db="EMBL/GenBank/DDBJ databases">
        <authorList>
            <person name="DeBolt S."/>
            <person name="Huntemann M."/>
            <person name="Clum A."/>
            <person name="Pillay M."/>
            <person name="Palaniappan K."/>
            <person name="Varghese N."/>
            <person name="Mikhailova N."/>
            <person name="Stamatis D."/>
            <person name="Reddy T."/>
            <person name="Daum C."/>
            <person name="Shapiro N."/>
            <person name="Ivanova N."/>
            <person name="Kyrpides N."/>
            <person name="Woyke T."/>
        </authorList>
    </citation>
    <scope>NUCLEOTIDE SEQUENCE [LARGE SCALE GENOMIC DNA]</scope>
    <source>
        <strain evidence="2 3">A2-S9</strain>
    </source>
</reference>
<feature type="transmembrane region" description="Helical" evidence="1">
    <location>
        <begin position="208"/>
        <end position="235"/>
    </location>
</feature>